<dbReference type="AlphaFoldDB" id="A0AAD9DIT7"/>
<organism evidence="6 7">
    <name type="scientific">Skeletonema marinoi</name>
    <dbReference type="NCBI Taxonomy" id="267567"/>
    <lineage>
        <taxon>Eukaryota</taxon>
        <taxon>Sar</taxon>
        <taxon>Stramenopiles</taxon>
        <taxon>Ochrophyta</taxon>
        <taxon>Bacillariophyta</taxon>
        <taxon>Coscinodiscophyceae</taxon>
        <taxon>Thalassiosirophycidae</taxon>
        <taxon>Thalassiosirales</taxon>
        <taxon>Skeletonemataceae</taxon>
        <taxon>Skeletonema</taxon>
        <taxon>Skeletonema marinoi-dohrnii complex</taxon>
    </lineage>
</organism>
<keyword evidence="7" id="KW-1185">Reference proteome</keyword>
<protein>
    <recommendedName>
        <fullName evidence="5">MYND-type domain-containing protein</fullName>
    </recommendedName>
</protein>
<accession>A0AAD9DIT7</accession>
<keyword evidence="1" id="KW-0479">Metal-binding</keyword>
<dbReference type="Pfam" id="PF08238">
    <property type="entry name" value="Sel1"/>
    <property type="match status" value="2"/>
</dbReference>
<dbReference type="PROSITE" id="PS50865">
    <property type="entry name" value="ZF_MYND_2"/>
    <property type="match status" value="1"/>
</dbReference>
<dbReference type="Pfam" id="PF01753">
    <property type="entry name" value="zf-MYND"/>
    <property type="match status" value="1"/>
</dbReference>
<keyword evidence="2 4" id="KW-0863">Zinc-finger</keyword>
<feature type="domain" description="MYND-type" evidence="5">
    <location>
        <begin position="14"/>
        <end position="55"/>
    </location>
</feature>
<dbReference type="InterPro" id="IPR002893">
    <property type="entry name" value="Znf_MYND"/>
</dbReference>
<dbReference type="EMBL" id="JATAAI010000003">
    <property type="protein sequence ID" value="KAK1747225.1"/>
    <property type="molecule type" value="Genomic_DNA"/>
</dbReference>
<evidence type="ECO:0000313" key="7">
    <source>
        <dbReference type="Proteomes" id="UP001224775"/>
    </source>
</evidence>
<dbReference type="SUPFAM" id="SSF144232">
    <property type="entry name" value="HIT/MYND zinc finger-like"/>
    <property type="match status" value="1"/>
</dbReference>
<dbReference type="InterPro" id="IPR052748">
    <property type="entry name" value="ISR_Activator"/>
</dbReference>
<proteinExistence type="predicted"/>
<dbReference type="GO" id="GO:0008270">
    <property type="term" value="F:zinc ion binding"/>
    <property type="evidence" value="ECO:0007669"/>
    <property type="project" value="UniProtKB-KW"/>
</dbReference>
<dbReference type="SUPFAM" id="SSF81901">
    <property type="entry name" value="HCP-like"/>
    <property type="match status" value="1"/>
</dbReference>
<dbReference type="Proteomes" id="UP001224775">
    <property type="component" value="Unassembled WGS sequence"/>
</dbReference>
<keyword evidence="3" id="KW-0862">Zinc</keyword>
<dbReference type="Gene3D" id="1.25.40.10">
    <property type="entry name" value="Tetratricopeptide repeat domain"/>
    <property type="match status" value="1"/>
</dbReference>
<dbReference type="PANTHER" id="PTHR45011:SF1">
    <property type="entry name" value="DAP3-BINDING CELL DEATH ENHANCER 1"/>
    <property type="match status" value="1"/>
</dbReference>
<sequence length="245" mass="27426">MMSGEEESDMMMCCASCGIGQVDDIKLKKCTACYLVRYCSVKCQKEHRPKHKRACKKRAAELRDEILFKQPESTNLGDCPICFLPVSIDTKKSSMGERCSDEKDYKSAVEYWTKAAELGDAGAHYNLSISYRDGLGVERDEKKKVYHSEQAAIGGDPFARSRLGCEEWSNGRTDRAVKHWIIAAKLQDEMAVSALQDAYREGCVRKEDFASALRGHQAAVDSTKSPQRDEAEAFMIHHKLRGLGG</sequence>
<evidence type="ECO:0000256" key="2">
    <source>
        <dbReference type="ARBA" id="ARBA00022771"/>
    </source>
</evidence>
<gene>
    <name evidence="6" type="ORF">QTG54_002569</name>
</gene>
<dbReference type="SMART" id="SM00671">
    <property type="entry name" value="SEL1"/>
    <property type="match status" value="2"/>
</dbReference>
<evidence type="ECO:0000256" key="1">
    <source>
        <dbReference type="ARBA" id="ARBA00022723"/>
    </source>
</evidence>
<dbReference type="InterPro" id="IPR011990">
    <property type="entry name" value="TPR-like_helical_dom_sf"/>
</dbReference>
<dbReference type="InterPro" id="IPR006597">
    <property type="entry name" value="Sel1-like"/>
</dbReference>
<evidence type="ECO:0000256" key="4">
    <source>
        <dbReference type="PROSITE-ProRule" id="PRU00134"/>
    </source>
</evidence>
<evidence type="ECO:0000256" key="3">
    <source>
        <dbReference type="ARBA" id="ARBA00022833"/>
    </source>
</evidence>
<dbReference type="Gene3D" id="6.10.140.2220">
    <property type="match status" value="1"/>
</dbReference>
<name>A0AAD9DIT7_9STRA</name>
<dbReference type="PANTHER" id="PTHR45011">
    <property type="entry name" value="DAP3-BINDING CELL DEATH ENHANCER 1"/>
    <property type="match status" value="1"/>
</dbReference>
<evidence type="ECO:0000259" key="5">
    <source>
        <dbReference type="PROSITE" id="PS50865"/>
    </source>
</evidence>
<reference evidence="6" key="1">
    <citation type="submission" date="2023-06" db="EMBL/GenBank/DDBJ databases">
        <title>Survivors Of The Sea: Transcriptome response of Skeletonema marinoi to long-term dormancy.</title>
        <authorList>
            <person name="Pinder M.I.M."/>
            <person name="Kourtchenko O."/>
            <person name="Robertson E.K."/>
            <person name="Larsson T."/>
            <person name="Maumus F."/>
            <person name="Osuna-Cruz C.M."/>
            <person name="Vancaester E."/>
            <person name="Stenow R."/>
            <person name="Vandepoele K."/>
            <person name="Ploug H."/>
            <person name="Bruchert V."/>
            <person name="Godhe A."/>
            <person name="Topel M."/>
        </authorList>
    </citation>
    <scope>NUCLEOTIDE SEQUENCE</scope>
    <source>
        <strain evidence="6">R05AC</strain>
    </source>
</reference>
<comment type="caution">
    <text evidence="6">The sequence shown here is derived from an EMBL/GenBank/DDBJ whole genome shotgun (WGS) entry which is preliminary data.</text>
</comment>
<evidence type="ECO:0000313" key="6">
    <source>
        <dbReference type="EMBL" id="KAK1747225.1"/>
    </source>
</evidence>